<gene>
    <name evidence="2" type="ORF">FJT64_007775</name>
</gene>
<organism evidence="2 3">
    <name type="scientific">Amphibalanus amphitrite</name>
    <name type="common">Striped barnacle</name>
    <name type="synonym">Balanus amphitrite</name>
    <dbReference type="NCBI Taxonomy" id="1232801"/>
    <lineage>
        <taxon>Eukaryota</taxon>
        <taxon>Metazoa</taxon>
        <taxon>Ecdysozoa</taxon>
        <taxon>Arthropoda</taxon>
        <taxon>Crustacea</taxon>
        <taxon>Multicrustacea</taxon>
        <taxon>Cirripedia</taxon>
        <taxon>Thoracica</taxon>
        <taxon>Thoracicalcarea</taxon>
        <taxon>Balanomorpha</taxon>
        <taxon>Balanoidea</taxon>
        <taxon>Balanidae</taxon>
        <taxon>Amphibalaninae</taxon>
        <taxon>Amphibalanus</taxon>
    </lineage>
</organism>
<reference evidence="2 3" key="1">
    <citation type="submission" date="2019-07" db="EMBL/GenBank/DDBJ databases">
        <title>Draft genome assembly of a fouling barnacle, Amphibalanus amphitrite (Darwin, 1854): The first reference genome for Thecostraca.</title>
        <authorList>
            <person name="Kim W."/>
        </authorList>
    </citation>
    <scope>NUCLEOTIDE SEQUENCE [LARGE SCALE GENOMIC DNA]</scope>
    <source>
        <strain evidence="2">SNU_AA5</strain>
        <tissue evidence="2">Soma without cirri and trophi</tissue>
    </source>
</reference>
<dbReference type="AlphaFoldDB" id="A0A6A4VYM7"/>
<name>A0A6A4VYM7_AMPAM</name>
<keyword evidence="3" id="KW-1185">Reference proteome</keyword>
<protein>
    <submittedName>
        <fullName evidence="2">Uncharacterized protein</fullName>
    </submittedName>
</protein>
<dbReference type="EMBL" id="VIIS01001678">
    <property type="protein sequence ID" value="KAF0294561.1"/>
    <property type="molecule type" value="Genomic_DNA"/>
</dbReference>
<feature type="compositionally biased region" description="Basic and acidic residues" evidence="1">
    <location>
        <begin position="25"/>
        <end position="37"/>
    </location>
</feature>
<sequence length="74" mass="8126">MMGDPVTDQPAARTDPKSDPQQPADGEKRDSSERSDAADSTCLCVEACCECCTFCMCFCELWELLTCCLECCNN</sequence>
<evidence type="ECO:0000256" key="1">
    <source>
        <dbReference type="SAM" id="MobiDB-lite"/>
    </source>
</evidence>
<evidence type="ECO:0000313" key="2">
    <source>
        <dbReference type="EMBL" id="KAF0294561.1"/>
    </source>
</evidence>
<evidence type="ECO:0000313" key="3">
    <source>
        <dbReference type="Proteomes" id="UP000440578"/>
    </source>
</evidence>
<accession>A0A6A4VYM7</accession>
<comment type="caution">
    <text evidence="2">The sequence shown here is derived from an EMBL/GenBank/DDBJ whole genome shotgun (WGS) entry which is preliminary data.</text>
</comment>
<proteinExistence type="predicted"/>
<feature type="region of interest" description="Disordered" evidence="1">
    <location>
        <begin position="1"/>
        <end position="38"/>
    </location>
</feature>
<dbReference type="Proteomes" id="UP000440578">
    <property type="component" value="Unassembled WGS sequence"/>
</dbReference>